<evidence type="ECO:0000256" key="4">
    <source>
        <dbReference type="ARBA" id="ARBA00022980"/>
    </source>
</evidence>
<evidence type="ECO:0000256" key="5">
    <source>
        <dbReference type="ARBA" id="ARBA00023274"/>
    </source>
</evidence>
<keyword evidence="3" id="KW-0694">RNA-binding</keyword>
<dbReference type="GO" id="GO:0019843">
    <property type="term" value="F:rRNA binding"/>
    <property type="evidence" value="ECO:0007669"/>
    <property type="project" value="UniProtKB-KW"/>
</dbReference>
<dbReference type="PROSITE" id="PS00937">
    <property type="entry name" value="RIBOSOMAL_L20"/>
    <property type="match status" value="1"/>
</dbReference>
<dbReference type="CDD" id="cd07026">
    <property type="entry name" value="Ribosomal_L20"/>
    <property type="match status" value="1"/>
</dbReference>
<proteinExistence type="inferred from homology"/>
<dbReference type="PANTHER" id="PTHR10986">
    <property type="entry name" value="39S RIBOSOMAL PROTEIN L20"/>
    <property type="match status" value="1"/>
</dbReference>
<evidence type="ECO:0000256" key="8">
    <source>
        <dbReference type="SAM" id="MobiDB-lite"/>
    </source>
</evidence>
<protein>
    <recommendedName>
        <fullName evidence="6">Large ribosomal subunit protein bL20c</fullName>
    </recommendedName>
</protein>
<dbReference type="SUPFAM" id="SSF74731">
    <property type="entry name" value="Ribosomal protein L20"/>
    <property type="match status" value="1"/>
</dbReference>
<feature type="region of interest" description="Disordered" evidence="8">
    <location>
        <begin position="36"/>
        <end position="68"/>
    </location>
</feature>
<keyword evidence="5 7" id="KW-0687">Ribonucleoprotein</keyword>
<evidence type="ECO:0000256" key="1">
    <source>
        <dbReference type="ARBA" id="ARBA00007698"/>
    </source>
</evidence>
<dbReference type="Pfam" id="PF00453">
    <property type="entry name" value="Ribosomal_L20"/>
    <property type="match status" value="1"/>
</dbReference>
<dbReference type="OrthoDB" id="2392448at2759"/>
<dbReference type="GO" id="GO:0006412">
    <property type="term" value="P:translation"/>
    <property type="evidence" value="ECO:0007669"/>
    <property type="project" value="InterPro"/>
</dbReference>
<evidence type="ECO:0000313" key="10">
    <source>
        <dbReference type="Proteomes" id="UP000789831"/>
    </source>
</evidence>
<evidence type="ECO:0000256" key="3">
    <source>
        <dbReference type="ARBA" id="ARBA00022884"/>
    </source>
</evidence>
<gene>
    <name evidence="9" type="ORF">AGERDE_LOCUS9673</name>
</gene>
<keyword evidence="10" id="KW-1185">Reference proteome</keyword>
<dbReference type="Gene3D" id="6.10.160.10">
    <property type="match status" value="1"/>
</dbReference>
<evidence type="ECO:0000313" key="9">
    <source>
        <dbReference type="EMBL" id="CAG8612709.1"/>
    </source>
</evidence>
<reference evidence="9" key="1">
    <citation type="submission" date="2021-06" db="EMBL/GenBank/DDBJ databases">
        <authorList>
            <person name="Kallberg Y."/>
            <person name="Tangrot J."/>
            <person name="Rosling A."/>
        </authorList>
    </citation>
    <scope>NUCLEOTIDE SEQUENCE</scope>
    <source>
        <strain evidence="9">MT106</strain>
    </source>
</reference>
<dbReference type="NCBIfam" id="TIGR01032">
    <property type="entry name" value="rplT_bact"/>
    <property type="match status" value="1"/>
</dbReference>
<dbReference type="HAMAP" id="MF_00382">
    <property type="entry name" value="Ribosomal_bL20"/>
    <property type="match status" value="1"/>
</dbReference>
<dbReference type="GO" id="GO:0005840">
    <property type="term" value="C:ribosome"/>
    <property type="evidence" value="ECO:0007669"/>
    <property type="project" value="UniProtKB-KW"/>
</dbReference>
<dbReference type="InterPro" id="IPR049946">
    <property type="entry name" value="RIBOSOMAL_L20_CS"/>
</dbReference>
<dbReference type="EMBL" id="CAJVPL010002521">
    <property type="protein sequence ID" value="CAG8612709.1"/>
    <property type="molecule type" value="Genomic_DNA"/>
</dbReference>
<sequence>MEKPDKEQVRNMLSALGQKPSEAQVNRFISMTENLKKKKKSAKASKLSDFQSEKAARVSNTPATRQRRKKILKQAKGYFGSKHKLFKTAKEQLMHSLTYSYAGRKQKKRDFRRLWITRLNSACREKGLTYSRFMQMIRLAQIKLDRKQLSEMVIHQPQHFETLINKVQNPW</sequence>
<keyword evidence="4 7" id="KW-0689">Ribosomal protein</keyword>
<dbReference type="AlphaFoldDB" id="A0A9N9CSU5"/>
<comment type="caution">
    <text evidence="9">The sequence shown here is derived from an EMBL/GenBank/DDBJ whole genome shotgun (WGS) entry which is preliminary data.</text>
</comment>
<comment type="similarity">
    <text evidence="1 7">Belongs to the bacterial ribosomal protein bL20 family.</text>
</comment>
<dbReference type="PRINTS" id="PR00062">
    <property type="entry name" value="RIBOSOMALL20"/>
</dbReference>
<evidence type="ECO:0000256" key="7">
    <source>
        <dbReference type="RuleBase" id="RU000561"/>
    </source>
</evidence>
<evidence type="ECO:0000256" key="2">
    <source>
        <dbReference type="ARBA" id="ARBA00022730"/>
    </source>
</evidence>
<dbReference type="Gene3D" id="1.10.1900.20">
    <property type="entry name" value="Ribosomal protein L20"/>
    <property type="match status" value="1"/>
</dbReference>
<dbReference type="InterPro" id="IPR005813">
    <property type="entry name" value="Ribosomal_bL20"/>
</dbReference>
<dbReference type="FunFam" id="1.10.1900.20:FF:000001">
    <property type="entry name" value="50S ribosomal protein L20"/>
    <property type="match status" value="1"/>
</dbReference>
<dbReference type="InterPro" id="IPR035566">
    <property type="entry name" value="Ribosomal_protein_bL20_C"/>
</dbReference>
<accession>A0A9N9CSU5</accession>
<evidence type="ECO:0000256" key="6">
    <source>
        <dbReference type="ARBA" id="ARBA00035295"/>
    </source>
</evidence>
<dbReference type="GO" id="GO:0003735">
    <property type="term" value="F:structural constituent of ribosome"/>
    <property type="evidence" value="ECO:0007669"/>
    <property type="project" value="InterPro"/>
</dbReference>
<dbReference type="Proteomes" id="UP000789831">
    <property type="component" value="Unassembled WGS sequence"/>
</dbReference>
<keyword evidence="2" id="KW-0699">rRNA-binding</keyword>
<dbReference type="GO" id="GO:1990904">
    <property type="term" value="C:ribonucleoprotein complex"/>
    <property type="evidence" value="ECO:0007669"/>
    <property type="project" value="UniProtKB-KW"/>
</dbReference>
<name>A0A9N9CSU5_9GLOM</name>
<organism evidence="9 10">
    <name type="scientific">Ambispora gerdemannii</name>
    <dbReference type="NCBI Taxonomy" id="144530"/>
    <lineage>
        <taxon>Eukaryota</taxon>
        <taxon>Fungi</taxon>
        <taxon>Fungi incertae sedis</taxon>
        <taxon>Mucoromycota</taxon>
        <taxon>Glomeromycotina</taxon>
        <taxon>Glomeromycetes</taxon>
        <taxon>Archaeosporales</taxon>
        <taxon>Ambisporaceae</taxon>
        <taxon>Ambispora</taxon>
    </lineage>
</organism>